<name>A0A927MWD4_9ACTN</name>
<organism evidence="1 2">
    <name type="scientific">Actinopolymorpha pittospori</name>
    <dbReference type="NCBI Taxonomy" id="648752"/>
    <lineage>
        <taxon>Bacteria</taxon>
        <taxon>Bacillati</taxon>
        <taxon>Actinomycetota</taxon>
        <taxon>Actinomycetes</taxon>
        <taxon>Propionibacteriales</taxon>
        <taxon>Actinopolymorphaceae</taxon>
        <taxon>Actinopolymorpha</taxon>
    </lineage>
</organism>
<evidence type="ECO:0000313" key="2">
    <source>
        <dbReference type="Proteomes" id="UP000638648"/>
    </source>
</evidence>
<evidence type="ECO:0008006" key="3">
    <source>
        <dbReference type="Google" id="ProtNLM"/>
    </source>
</evidence>
<dbReference type="SUPFAM" id="SSF55729">
    <property type="entry name" value="Acyl-CoA N-acyltransferases (Nat)"/>
    <property type="match status" value="1"/>
</dbReference>
<comment type="caution">
    <text evidence="1">The sequence shown here is derived from an EMBL/GenBank/DDBJ whole genome shotgun (WGS) entry which is preliminary data.</text>
</comment>
<gene>
    <name evidence="1" type="ORF">HEB94_004509</name>
</gene>
<accession>A0A927MWD4</accession>
<dbReference type="InterPro" id="IPR016181">
    <property type="entry name" value="Acyl_CoA_acyltransferase"/>
</dbReference>
<dbReference type="AlphaFoldDB" id="A0A927MWD4"/>
<dbReference type="InterPro" id="IPR027365">
    <property type="entry name" value="GNAT_acetyltra_YdfB-like"/>
</dbReference>
<dbReference type="RefSeq" id="WP_192751576.1">
    <property type="nucleotide sequence ID" value="NZ_BAABJL010000207.1"/>
</dbReference>
<dbReference type="Pfam" id="PF12746">
    <property type="entry name" value="GNAT_acetyltran"/>
    <property type="match status" value="1"/>
</dbReference>
<dbReference type="Gene3D" id="3.40.630.30">
    <property type="match status" value="1"/>
</dbReference>
<protein>
    <recommendedName>
        <fullName evidence="3">GNAT acetyltransferase</fullName>
    </recommendedName>
</protein>
<keyword evidence="2" id="KW-1185">Reference proteome</keyword>
<sequence length="245" mass="25969">MDGETEPGRVESTVPAPGRLAGLHVDALFRTTPDGALLETNEPSPGTAPRVFVARTSQGVICRLRHDVPAPLATRLRQIAAALPPLPERRAEVRAYDDLREAVEEAGAVEHVWHGPAYHFAAEPGPLDPDVAEITAGHSALAGEFECFHQDLPAMAPFFGIIRAGAVVSGCFSARITTKAAEAGVMTDVAHRGQGLAAAAVNAWRLAIARSGRTPLYSTSYDNVSSQAVTRRLGLAQYAETFALT</sequence>
<dbReference type="Proteomes" id="UP000638648">
    <property type="component" value="Unassembled WGS sequence"/>
</dbReference>
<evidence type="ECO:0000313" key="1">
    <source>
        <dbReference type="EMBL" id="MBE1607661.1"/>
    </source>
</evidence>
<proteinExistence type="predicted"/>
<dbReference type="EMBL" id="JADBEM010000001">
    <property type="protein sequence ID" value="MBE1607661.1"/>
    <property type="molecule type" value="Genomic_DNA"/>
</dbReference>
<reference evidence="1" key="1">
    <citation type="submission" date="2020-10" db="EMBL/GenBank/DDBJ databases">
        <title>Sequencing the genomes of 1000 actinobacteria strains.</title>
        <authorList>
            <person name="Klenk H.-P."/>
        </authorList>
    </citation>
    <scope>NUCLEOTIDE SEQUENCE</scope>
    <source>
        <strain evidence="1">DSM 45354</strain>
    </source>
</reference>